<reference evidence="3 4" key="1">
    <citation type="submission" date="2020-03" db="EMBL/GenBank/DDBJ databases">
        <authorList>
            <person name="Wang L."/>
            <person name="He N."/>
            <person name="Li Y."/>
            <person name="Fang Y."/>
            <person name="Zhang F."/>
        </authorList>
    </citation>
    <scope>NUCLEOTIDE SEQUENCE [LARGE SCALE GENOMIC DNA]</scope>
    <source>
        <strain evidence="3 4">36D10-4-7</strain>
    </source>
</reference>
<keyword evidence="1" id="KW-1133">Transmembrane helix</keyword>
<organism evidence="3 4">
    <name type="scientific">Sphingomonas corticis</name>
    <dbReference type="NCBI Taxonomy" id="2722791"/>
    <lineage>
        <taxon>Bacteria</taxon>
        <taxon>Pseudomonadati</taxon>
        <taxon>Pseudomonadota</taxon>
        <taxon>Alphaproteobacteria</taxon>
        <taxon>Sphingomonadales</taxon>
        <taxon>Sphingomonadaceae</taxon>
        <taxon>Sphingomonas</taxon>
    </lineage>
</organism>
<feature type="transmembrane region" description="Helical" evidence="1">
    <location>
        <begin position="145"/>
        <end position="169"/>
    </location>
</feature>
<evidence type="ECO:0000313" key="3">
    <source>
        <dbReference type="EMBL" id="NJR79773.1"/>
    </source>
</evidence>
<feature type="transmembrane region" description="Helical" evidence="1">
    <location>
        <begin position="244"/>
        <end position="262"/>
    </location>
</feature>
<keyword evidence="1" id="KW-0472">Membrane</keyword>
<dbReference type="GO" id="GO:0016746">
    <property type="term" value="F:acyltransferase activity"/>
    <property type="evidence" value="ECO:0007669"/>
    <property type="project" value="UniProtKB-KW"/>
</dbReference>
<keyword evidence="3" id="KW-0012">Acyltransferase</keyword>
<name>A0ABX1CT18_9SPHN</name>
<feature type="transmembrane region" description="Helical" evidence="1">
    <location>
        <begin position="181"/>
        <end position="203"/>
    </location>
</feature>
<evidence type="ECO:0000313" key="4">
    <source>
        <dbReference type="Proteomes" id="UP000732399"/>
    </source>
</evidence>
<dbReference type="PANTHER" id="PTHR36927">
    <property type="entry name" value="BLR4337 PROTEIN"/>
    <property type="match status" value="1"/>
</dbReference>
<dbReference type="PANTHER" id="PTHR36927:SF3">
    <property type="entry name" value="GLUCANS BIOSYNTHESIS PROTEIN C"/>
    <property type="match status" value="1"/>
</dbReference>
<proteinExistence type="predicted"/>
<protein>
    <submittedName>
        <fullName evidence="3">Acyltransferase family protein</fullName>
    </submittedName>
</protein>
<feature type="domain" description="Acyltransferase 3" evidence="2">
    <location>
        <begin position="9"/>
        <end position="360"/>
    </location>
</feature>
<dbReference type="InterPro" id="IPR002656">
    <property type="entry name" value="Acyl_transf_3_dom"/>
</dbReference>
<feature type="transmembrane region" description="Helical" evidence="1">
    <location>
        <begin position="215"/>
        <end position="237"/>
    </location>
</feature>
<dbReference type="EMBL" id="JAAVJH010000009">
    <property type="protein sequence ID" value="NJR79773.1"/>
    <property type="molecule type" value="Genomic_DNA"/>
</dbReference>
<gene>
    <name evidence="3" type="ORF">HBH26_14385</name>
</gene>
<accession>A0ABX1CT18</accession>
<evidence type="ECO:0000259" key="2">
    <source>
        <dbReference type="Pfam" id="PF01757"/>
    </source>
</evidence>
<keyword evidence="4" id="KW-1185">Reference proteome</keyword>
<feature type="transmembrane region" description="Helical" evidence="1">
    <location>
        <begin position="44"/>
        <end position="67"/>
    </location>
</feature>
<keyword evidence="1" id="KW-0812">Transmembrane</keyword>
<feature type="transmembrane region" description="Helical" evidence="1">
    <location>
        <begin position="341"/>
        <end position="361"/>
    </location>
</feature>
<keyword evidence="3" id="KW-0808">Transferase</keyword>
<dbReference type="InterPro" id="IPR050623">
    <property type="entry name" value="Glucan_succinyl_AcylTrfase"/>
</dbReference>
<dbReference type="Pfam" id="PF01757">
    <property type="entry name" value="Acyl_transf_3"/>
    <property type="match status" value="1"/>
</dbReference>
<evidence type="ECO:0000256" key="1">
    <source>
        <dbReference type="SAM" id="Phobius"/>
    </source>
</evidence>
<feature type="transmembrane region" description="Helical" evidence="1">
    <location>
        <begin position="12"/>
        <end position="32"/>
    </location>
</feature>
<feature type="transmembrane region" description="Helical" evidence="1">
    <location>
        <begin position="317"/>
        <end position="335"/>
    </location>
</feature>
<sequence>MGNPVQRHYGLDWLRIGAFAILILYHVGMVFVPWDFHAKLPGAWWVAVPMMASNPWRLSLLFVVSGYASRALLKRNATAGKFARQRSLRLLVPLAFGVALVVPPQPWVELTSKYGYAHGFAHFYVHDYFRFGAVGPIVLPTWNHLWFVGYLWCYSMALALLVGALPAAVRRGVQRGFDRVARGPALLVVPLGWMVLVNFILFPGGRETHALAGDWVAHFSYLPAFLFGFGMAAAPATLADLRRWWPASAGIALLAYAVVAGIELRWPGGTMPRPFGTIFSVARAVEGWTAVAALIGFADRHWNRDHRWRPMLTEAVFPFYIIHQTAIVLGAWWLMGAGLPAWADFLLLVAATIASCLAFYFGGRAVPWLRPLIGLRRHASRRTHVDPRPAIV</sequence>
<feature type="transmembrane region" description="Helical" evidence="1">
    <location>
        <begin position="88"/>
        <end position="107"/>
    </location>
</feature>
<dbReference type="Proteomes" id="UP000732399">
    <property type="component" value="Unassembled WGS sequence"/>
</dbReference>
<comment type="caution">
    <text evidence="3">The sequence shown here is derived from an EMBL/GenBank/DDBJ whole genome shotgun (WGS) entry which is preliminary data.</text>
</comment>
<feature type="transmembrane region" description="Helical" evidence="1">
    <location>
        <begin position="274"/>
        <end position="297"/>
    </location>
</feature>
<dbReference type="RefSeq" id="WP_168135314.1">
    <property type="nucleotide sequence ID" value="NZ_JAAVJH010000009.1"/>
</dbReference>